<proteinExistence type="inferred from homology"/>
<keyword evidence="4" id="KW-0342">GTP-binding</keyword>
<evidence type="ECO:0000256" key="2">
    <source>
        <dbReference type="ARBA" id="ARBA00022741"/>
    </source>
</evidence>
<dbReference type="InterPro" id="IPR051515">
    <property type="entry name" value="IRG"/>
</dbReference>
<keyword evidence="7" id="KW-1185">Reference proteome</keyword>
<dbReference type="Pfam" id="PF05049">
    <property type="entry name" value="IIGP"/>
    <property type="match status" value="1"/>
</dbReference>
<evidence type="ECO:0000259" key="5">
    <source>
        <dbReference type="PROSITE" id="PS51716"/>
    </source>
</evidence>
<accession>A0A9D4D596</accession>
<dbReference type="GO" id="GO:0016020">
    <property type="term" value="C:membrane"/>
    <property type="evidence" value="ECO:0007669"/>
    <property type="project" value="InterPro"/>
</dbReference>
<dbReference type="PROSITE" id="PS51716">
    <property type="entry name" value="G_IRG"/>
    <property type="match status" value="1"/>
</dbReference>
<dbReference type="GO" id="GO:0005525">
    <property type="term" value="F:GTP binding"/>
    <property type="evidence" value="ECO:0007669"/>
    <property type="project" value="UniProtKB-KW"/>
</dbReference>
<reference evidence="6" key="2">
    <citation type="submission" date="2020-11" db="EMBL/GenBank/DDBJ databases">
        <authorList>
            <person name="McCartney M.A."/>
            <person name="Auch B."/>
            <person name="Kono T."/>
            <person name="Mallez S."/>
            <person name="Becker A."/>
            <person name="Gohl D.M."/>
            <person name="Silverstein K.A.T."/>
            <person name="Koren S."/>
            <person name="Bechman K.B."/>
            <person name="Herman A."/>
            <person name="Abrahante J.E."/>
            <person name="Garbe J."/>
        </authorList>
    </citation>
    <scope>NUCLEOTIDE SEQUENCE</scope>
    <source>
        <strain evidence="6">Duluth1</strain>
        <tissue evidence="6">Whole animal</tissue>
    </source>
</reference>
<comment type="caution">
    <text evidence="6">The sequence shown here is derived from an EMBL/GenBank/DDBJ whole genome shotgun (WGS) entry which is preliminary data.</text>
</comment>
<evidence type="ECO:0000313" key="7">
    <source>
        <dbReference type="Proteomes" id="UP000828390"/>
    </source>
</evidence>
<evidence type="ECO:0000313" key="6">
    <source>
        <dbReference type="EMBL" id="KAH3738214.1"/>
    </source>
</evidence>
<keyword evidence="3" id="KW-0378">Hydrolase</keyword>
<sequence>IGPACIETPLTERQPLVNADNDIVSDCVDDPIQDAENAVGSDLVNNPEQDAAGDVKIAVEEYLRDFEEAVQKGGVANLSDFITDDLNKWQKSQINIAIIGESGTGKSSFINTIRGLQRGDEFYATIGSSETTTTIQQYPHPAHHNLVFWDLPGVGTPRFPKESYLRVIDVKKYDFFILVSATRFKENDAWLAKEICHLEKKFYFVKSKIDFDVENDLQEYCGMTTKADIIDKIRKEAATELKKTGLKLPKLFLVNNKNINEYDFKDLITQLLNDAPVLQKHTLILSMSSLARTILDEKRRLLDGRRLKVALIASMGDSPGIVVLVNETKFYQKQFGISDKSLKTIADRINMSFDDIVKKLHIVSTSIFQSANLYMNFFRKCEKEWNETDRVSILSGVLPILPASRYGMFVLRKILDMCYSEALRILSLQNDILSGKI</sequence>
<feature type="domain" description="IRG-type G" evidence="5">
    <location>
        <begin position="92"/>
        <end position="274"/>
    </location>
</feature>
<dbReference type="Proteomes" id="UP000828390">
    <property type="component" value="Unassembled WGS sequence"/>
</dbReference>
<dbReference type="InterPro" id="IPR027417">
    <property type="entry name" value="P-loop_NTPase"/>
</dbReference>
<dbReference type="FunFam" id="3.40.50.300:FF:000541">
    <property type="entry name" value="Immunity related GTPase M"/>
    <property type="match status" value="1"/>
</dbReference>
<keyword evidence="2" id="KW-0547">Nucleotide-binding</keyword>
<dbReference type="InterPro" id="IPR030385">
    <property type="entry name" value="G_IRG_dom"/>
</dbReference>
<evidence type="ECO:0000256" key="1">
    <source>
        <dbReference type="ARBA" id="ARBA00005429"/>
    </source>
</evidence>
<dbReference type="GO" id="GO:0016787">
    <property type="term" value="F:hydrolase activity"/>
    <property type="evidence" value="ECO:0007669"/>
    <property type="project" value="UniProtKB-KW"/>
</dbReference>
<evidence type="ECO:0000256" key="3">
    <source>
        <dbReference type="ARBA" id="ARBA00022801"/>
    </source>
</evidence>
<dbReference type="PANTHER" id="PTHR32341">
    <property type="entry name" value="INTERFERON-INDUCIBLE GTPASE"/>
    <property type="match status" value="1"/>
</dbReference>
<gene>
    <name evidence="6" type="ORF">DPMN_044842</name>
</gene>
<dbReference type="InterPro" id="IPR007743">
    <property type="entry name" value="Immunity-related_GTPase-like"/>
</dbReference>
<dbReference type="AlphaFoldDB" id="A0A9D4D596"/>
<dbReference type="EMBL" id="JAIWYP010000011">
    <property type="protein sequence ID" value="KAH3738214.1"/>
    <property type="molecule type" value="Genomic_DNA"/>
</dbReference>
<dbReference type="PANTHER" id="PTHR32341:SF10">
    <property type="entry name" value="INTERFERON-INDUCIBLE GTPASE 5"/>
    <property type="match status" value="1"/>
</dbReference>
<evidence type="ECO:0000256" key="4">
    <source>
        <dbReference type="ARBA" id="ARBA00023134"/>
    </source>
</evidence>
<protein>
    <recommendedName>
        <fullName evidence="5">IRG-type G domain-containing protein</fullName>
    </recommendedName>
</protein>
<organism evidence="6 7">
    <name type="scientific">Dreissena polymorpha</name>
    <name type="common">Zebra mussel</name>
    <name type="synonym">Mytilus polymorpha</name>
    <dbReference type="NCBI Taxonomy" id="45954"/>
    <lineage>
        <taxon>Eukaryota</taxon>
        <taxon>Metazoa</taxon>
        <taxon>Spiralia</taxon>
        <taxon>Lophotrochozoa</taxon>
        <taxon>Mollusca</taxon>
        <taxon>Bivalvia</taxon>
        <taxon>Autobranchia</taxon>
        <taxon>Heteroconchia</taxon>
        <taxon>Euheterodonta</taxon>
        <taxon>Imparidentia</taxon>
        <taxon>Neoheterodontei</taxon>
        <taxon>Myida</taxon>
        <taxon>Dreissenoidea</taxon>
        <taxon>Dreissenidae</taxon>
        <taxon>Dreissena</taxon>
    </lineage>
</organism>
<dbReference type="Gene3D" id="3.40.50.300">
    <property type="entry name" value="P-loop containing nucleotide triphosphate hydrolases"/>
    <property type="match status" value="1"/>
</dbReference>
<feature type="non-terminal residue" evidence="6">
    <location>
        <position position="1"/>
    </location>
</feature>
<name>A0A9D4D596_DREPO</name>
<comment type="similarity">
    <text evidence="1">Belongs to the TRAFAC class dynamin-like GTPase superfamily. IRG family.</text>
</comment>
<reference evidence="6" key="1">
    <citation type="journal article" date="2019" name="bioRxiv">
        <title>The Genome of the Zebra Mussel, Dreissena polymorpha: A Resource for Invasive Species Research.</title>
        <authorList>
            <person name="McCartney M.A."/>
            <person name="Auch B."/>
            <person name="Kono T."/>
            <person name="Mallez S."/>
            <person name="Zhang Y."/>
            <person name="Obille A."/>
            <person name="Becker A."/>
            <person name="Abrahante J.E."/>
            <person name="Garbe J."/>
            <person name="Badalamenti J.P."/>
            <person name="Herman A."/>
            <person name="Mangelson H."/>
            <person name="Liachko I."/>
            <person name="Sullivan S."/>
            <person name="Sone E.D."/>
            <person name="Koren S."/>
            <person name="Silverstein K.A.T."/>
            <person name="Beckman K.B."/>
            <person name="Gohl D.M."/>
        </authorList>
    </citation>
    <scope>NUCLEOTIDE SEQUENCE</scope>
    <source>
        <strain evidence="6">Duluth1</strain>
        <tissue evidence="6">Whole animal</tissue>
    </source>
</reference>
<dbReference type="SUPFAM" id="SSF52540">
    <property type="entry name" value="P-loop containing nucleoside triphosphate hydrolases"/>
    <property type="match status" value="1"/>
</dbReference>